<feature type="compositionally biased region" description="Polar residues" evidence="1">
    <location>
        <begin position="38"/>
        <end position="55"/>
    </location>
</feature>
<dbReference type="EMBL" id="NBII01000006">
    <property type="protein sequence ID" value="PAV18181.1"/>
    <property type="molecule type" value="Genomic_DNA"/>
</dbReference>
<evidence type="ECO:0000256" key="1">
    <source>
        <dbReference type="SAM" id="MobiDB-lite"/>
    </source>
</evidence>
<dbReference type="Proteomes" id="UP000217199">
    <property type="component" value="Unassembled WGS sequence"/>
</dbReference>
<comment type="caution">
    <text evidence="2">The sequence shown here is derived from an EMBL/GenBank/DDBJ whole genome shotgun (WGS) entry which is preliminary data.</text>
</comment>
<name>A0A286UF14_9AGAM</name>
<feature type="region of interest" description="Disordered" evidence="1">
    <location>
        <begin position="1"/>
        <end position="130"/>
    </location>
</feature>
<sequence length="130" mass="14232">MRATDSTFSLSRVEINFTEGSASPEPDTSEPFDLCIFGNQTWRGNETEQEPQINSPVKVVSPPLHIRAPPKADSDSGSSTSKLPFESHSPPKRMLTPSEADSDSSPPESEPSFRALPPPPRSPRIRSNEE</sequence>
<feature type="compositionally biased region" description="Low complexity" evidence="1">
    <location>
        <begin position="97"/>
        <end position="115"/>
    </location>
</feature>
<dbReference type="AlphaFoldDB" id="A0A286UF14"/>
<gene>
    <name evidence="2" type="ORF">PNOK_0666700</name>
</gene>
<protein>
    <submittedName>
        <fullName evidence="2">Uncharacterized protein</fullName>
    </submittedName>
</protein>
<evidence type="ECO:0000313" key="3">
    <source>
        <dbReference type="Proteomes" id="UP000217199"/>
    </source>
</evidence>
<dbReference type="InParanoid" id="A0A286UF14"/>
<keyword evidence="3" id="KW-1185">Reference proteome</keyword>
<evidence type="ECO:0000313" key="2">
    <source>
        <dbReference type="EMBL" id="PAV18181.1"/>
    </source>
</evidence>
<accession>A0A286UF14</accession>
<feature type="compositionally biased region" description="Polar residues" evidence="1">
    <location>
        <begin position="1"/>
        <end position="10"/>
    </location>
</feature>
<reference evidence="2 3" key="1">
    <citation type="journal article" date="2017" name="Mol. Ecol.">
        <title>Comparative and population genomic landscape of Phellinus noxius: A hypervariable fungus causing root rot in trees.</title>
        <authorList>
            <person name="Chung C.L."/>
            <person name="Lee T.J."/>
            <person name="Akiba M."/>
            <person name="Lee H.H."/>
            <person name="Kuo T.H."/>
            <person name="Liu D."/>
            <person name="Ke H.M."/>
            <person name="Yokoi T."/>
            <person name="Roa M.B."/>
            <person name="Lu M.J."/>
            <person name="Chang Y.Y."/>
            <person name="Ann P.J."/>
            <person name="Tsai J.N."/>
            <person name="Chen C.Y."/>
            <person name="Tzean S.S."/>
            <person name="Ota Y."/>
            <person name="Hattori T."/>
            <person name="Sahashi N."/>
            <person name="Liou R.F."/>
            <person name="Kikuchi T."/>
            <person name="Tsai I.J."/>
        </authorList>
    </citation>
    <scope>NUCLEOTIDE SEQUENCE [LARGE SCALE GENOMIC DNA]</scope>
    <source>
        <strain evidence="2 3">FFPRI411160</strain>
    </source>
</reference>
<organism evidence="2 3">
    <name type="scientific">Pyrrhoderma noxium</name>
    <dbReference type="NCBI Taxonomy" id="2282107"/>
    <lineage>
        <taxon>Eukaryota</taxon>
        <taxon>Fungi</taxon>
        <taxon>Dikarya</taxon>
        <taxon>Basidiomycota</taxon>
        <taxon>Agaricomycotina</taxon>
        <taxon>Agaricomycetes</taxon>
        <taxon>Hymenochaetales</taxon>
        <taxon>Hymenochaetaceae</taxon>
        <taxon>Pyrrhoderma</taxon>
    </lineage>
</organism>
<proteinExistence type="predicted"/>